<name>A0ABP7N5D4_9BACT</name>
<evidence type="ECO:0000313" key="3">
    <source>
        <dbReference type="Proteomes" id="UP001499909"/>
    </source>
</evidence>
<feature type="domain" description="Phosphoadenosine phosphosulphate reductase" evidence="1">
    <location>
        <begin position="26"/>
        <end position="205"/>
    </location>
</feature>
<organism evidence="2 3">
    <name type="scientific">Hymenobacter algoricola</name>
    <dbReference type="NCBI Taxonomy" id="486267"/>
    <lineage>
        <taxon>Bacteria</taxon>
        <taxon>Pseudomonadati</taxon>
        <taxon>Bacteroidota</taxon>
        <taxon>Cytophagia</taxon>
        <taxon>Cytophagales</taxon>
        <taxon>Hymenobacteraceae</taxon>
        <taxon>Hymenobacter</taxon>
    </lineage>
</organism>
<protein>
    <submittedName>
        <fullName evidence="2">DNA phosphorothioation system sulfurtransferase DndC</fullName>
    </submittedName>
</protein>
<dbReference type="InterPro" id="IPR017598">
    <property type="entry name" value="SulphurTrfase_DndC"/>
</dbReference>
<comment type="caution">
    <text evidence="2">The sequence shown here is derived from an EMBL/GenBank/DDBJ whole genome shotgun (WGS) entry which is preliminary data.</text>
</comment>
<dbReference type="InterPro" id="IPR014729">
    <property type="entry name" value="Rossmann-like_a/b/a_fold"/>
</dbReference>
<reference evidence="3" key="1">
    <citation type="journal article" date="2019" name="Int. J. Syst. Evol. Microbiol.">
        <title>The Global Catalogue of Microorganisms (GCM) 10K type strain sequencing project: providing services to taxonomists for standard genome sequencing and annotation.</title>
        <authorList>
            <consortium name="The Broad Institute Genomics Platform"/>
            <consortium name="The Broad Institute Genome Sequencing Center for Infectious Disease"/>
            <person name="Wu L."/>
            <person name="Ma J."/>
        </authorList>
    </citation>
    <scope>NUCLEOTIDE SEQUENCE [LARGE SCALE GENOMIC DNA]</scope>
    <source>
        <strain evidence="3">JCM 17214</strain>
    </source>
</reference>
<evidence type="ECO:0000313" key="2">
    <source>
        <dbReference type="EMBL" id="GAA3935751.1"/>
    </source>
</evidence>
<dbReference type="Gene3D" id="3.40.50.620">
    <property type="entry name" value="HUPs"/>
    <property type="match status" value="1"/>
</dbReference>
<dbReference type="EMBL" id="BAABDH010000036">
    <property type="protein sequence ID" value="GAA3935751.1"/>
    <property type="molecule type" value="Genomic_DNA"/>
</dbReference>
<accession>A0ABP7N5D4</accession>
<dbReference type="RefSeq" id="WP_345113092.1">
    <property type="nucleotide sequence ID" value="NZ_BAABDH010000036.1"/>
</dbReference>
<keyword evidence="3" id="KW-1185">Reference proteome</keyword>
<dbReference type="Proteomes" id="UP001499909">
    <property type="component" value="Unassembled WGS sequence"/>
</dbReference>
<proteinExistence type="predicted"/>
<dbReference type="PANTHER" id="PTHR43196">
    <property type="entry name" value="SULFATE ADENYLYLTRANSFERASE SUBUNIT 2"/>
    <property type="match status" value="1"/>
</dbReference>
<dbReference type="Pfam" id="PF01507">
    <property type="entry name" value="PAPS_reduct"/>
    <property type="match status" value="1"/>
</dbReference>
<dbReference type="InterPro" id="IPR002500">
    <property type="entry name" value="PAPS_reduct_dom"/>
</dbReference>
<dbReference type="SUPFAM" id="SSF52402">
    <property type="entry name" value="Adenine nucleotide alpha hydrolases-like"/>
    <property type="match status" value="1"/>
</dbReference>
<evidence type="ECO:0000259" key="1">
    <source>
        <dbReference type="Pfam" id="PF01507"/>
    </source>
</evidence>
<dbReference type="NCBIfam" id="TIGR03183">
    <property type="entry name" value="DNA_S_dndC"/>
    <property type="match status" value="1"/>
</dbReference>
<sequence>MALILPFIEAEIQDQYQAEDNSRPWIVGFSGGKDSTMLLQMVWKAVQKLPEQLRWRPIHVVCNDTMVENPRIVRFIEDTLHRIEAAATTQSMPFYVHRTTPRLEDTFWTNLLGKGYPAPSSTFRWCTERLKISPTTHFIKTKISDAGEAIILLGTRSAESSRRSRSMAKHAIHGQRLRKHVLPNAFVYAPIKDIETNELWQYLSQVPPPWGGTHKELITLYRNASTEADCPLVIDDETPSCGKSRFGCWVCTVVVKDKSMDGLIMNGETWMEPLSELRDFLIEARDNPETYRQRQLRNGTTRENYWGPYTPKTRAEILRRLLVAQKEIRAEYDETMTFITHQELVAIQVTWYRDGIFEFEVAGIYNSVFGTNVDLELDKRTNKVREEETLLREVCHDNPGHFDLIQQTMKVVKAKSLMLRKRGLQHDIENLLDDYLEAQKVAV</sequence>
<gene>
    <name evidence="2" type="primary">dndC</name>
    <name evidence="2" type="ORF">GCM10022406_20100</name>
</gene>
<dbReference type="InterPro" id="IPR050128">
    <property type="entry name" value="Sulfate_adenylyltrnsfr_sub2"/>
</dbReference>
<dbReference type="PANTHER" id="PTHR43196:SF2">
    <property type="entry name" value="PHOSPHOADENOSINE PHOSPHOSULFATE REDUCTASE"/>
    <property type="match status" value="1"/>
</dbReference>